<dbReference type="InterPro" id="IPR036196">
    <property type="entry name" value="Ptyr_pPase_sf"/>
</dbReference>
<dbReference type="Pfam" id="PF01451">
    <property type="entry name" value="LMWPc"/>
    <property type="match status" value="1"/>
</dbReference>
<evidence type="ECO:0000256" key="1">
    <source>
        <dbReference type="ARBA" id="ARBA00022849"/>
    </source>
</evidence>
<evidence type="ECO:0000259" key="2">
    <source>
        <dbReference type="SMART" id="SM00226"/>
    </source>
</evidence>
<accession>A0A7U4DNT7</accession>
<dbReference type="SMART" id="SM00226">
    <property type="entry name" value="LMWPc"/>
    <property type="match status" value="1"/>
</dbReference>
<protein>
    <submittedName>
        <fullName evidence="3">Protein tyrosine phosphatase</fullName>
    </submittedName>
</protein>
<dbReference type="PANTHER" id="PTHR43428:SF1">
    <property type="entry name" value="ARSENATE REDUCTASE"/>
    <property type="match status" value="1"/>
</dbReference>
<evidence type="ECO:0000313" key="3">
    <source>
        <dbReference type="EMBL" id="ADW17441.1"/>
    </source>
</evidence>
<proteinExistence type="predicted"/>
<dbReference type="RefSeq" id="WP_015723983.1">
    <property type="nucleotide sequence ID" value="NC_014972.1"/>
</dbReference>
<gene>
    <name evidence="3" type="ordered locus">Despr_1277</name>
</gene>
<dbReference type="Proteomes" id="UP000006365">
    <property type="component" value="Chromosome"/>
</dbReference>
<sequence>MLQVLFVCEHNSARSQMAEAFLKHLGRDDFFVESCGLEAGTLNPLVIEVMDEIGYDLKNNTTQAALDLFKKGRSYDVVITVCSQKASELCPLFPGRALRLNWPFADPSRLEGDRETKLAGIQKIRDQIKMQVEAFLAEYRHKGLKMFL</sequence>
<organism evidence="3 4">
    <name type="scientific">Desulfobulbus propionicus (strain ATCC 33891 / DSM 2032 / VKM B-1956 / 1pr3)</name>
    <dbReference type="NCBI Taxonomy" id="577650"/>
    <lineage>
        <taxon>Bacteria</taxon>
        <taxon>Pseudomonadati</taxon>
        <taxon>Thermodesulfobacteriota</taxon>
        <taxon>Desulfobulbia</taxon>
        <taxon>Desulfobulbales</taxon>
        <taxon>Desulfobulbaceae</taxon>
        <taxon>Desulfobulbus</taxon>
    </lineage>
</organism>
<keyword evidence="4" id="KW-1185">Reference proteome</keyword>
<keyword evidence="1" id="KW-0059">Arsenical resistance</keyword>
<dbReference type="Gene3D" id="3.40.50.2300">
    <property type="match status" value="1"/>
</dbReference>
<name>A0A7U4DNT7_DESPD</name>
<dbReference type="SUPFAM" id="SSF52788">
    <property type="entry name" value="Phosphotyrosine protein phosphatases I"/>
    <property type="match status" value="1"/>
</dbReference>
<dbReference type="KEGG" id="dpr:Despr_1277"/>
<dbReference type="PANTHER" id="PTHR43428">
    <property type="entry name" value="ARSENATE REDUCTASE"/>
    <property type="match status" value="1"/>
</dbReference>
<dbReference type="AlphaFoldDB" id="A0A7U4DNT7"/>
<dbReference type="CDD" id="cd16345">
    <property type="entry name" value="LMWP_ArsC"/>
    <property type="match status" value="1"/>
</dbReference>
<dbReference type="EMBL" id="CP002364">
    <property type="protein sequence ID" value="ADW17441.1"/>
    <property type="molecule type" value="Genomic_DNA"/>
</dbReference>
<dbReference type="GO" id="GO:0046685">
    <property type="term" value="P:response to arsenic-containing substance"/>
    <property type="evidence" value="ECO:0007669"/>
    <property type="project" value="UniProtKB-KW"/>
</dbReference>
<evidence type="ECO:0000313" key="4">
    <source>
        <dbReference type="Proteomes" id="UP000006365"/>
    </source>
</evidence>
<dbReference type="InterPro" id="IPR023485">
    <property type="entry name" value="Ptyr_pPase"/>
</dbReference>
<feature type="domain" description="Phosphotyrosine protein phosphatase I" evidence="2">
    <location>
        <begin position="2"/>
        <end position="138"/>
    </location>
</feature>
<reference evidence="3 4" key="1">
    <citation type="journal article" date="2011" name="Stand. Genomic Sci.">
        <title>Complete genome sequence of Desulfobulbus propionicus type strain (1pr3).</title>
        <authorList>
            <person name="Pagani I."/>
            <person name="Lapidus A."/>
            <person name="Nolan M."/>
            <person name="Lucas S."/>
            <person name="Hammon N."/>
            <person name="Deshpande S."/>
            <person name="Cheng J.F."/>
            <person name="Chertkov O."/>
            <person name="Davenport K."/>
            <person name="Tapia R."/>
            <person name="Han C."/>
            <person name="Goodwin L."/>
            <person name="Pitluck S."/>
            <person name="Liolios K."/>
            <person name="Mavromatis K."/>
            <person name="Ivanova N."/>
            <person name="Mikhailova N."/>
            <person name="Pati A."/>
            <person name="Chen A."/>
            <person name="Palaniappan K."/>
            <person name="Land M."/>
            <person name="Hauser L."/>
            <person name="Chang Y.J."/>
            <person name="Jeffries C.D."/>
            <person name="Detter J.C."/>
            <person name="Brambilla E."/>
            <person name="Kannan K.P."/>
            <person name="Djao O.D."/>
            <person name="Rohde M."/>
            <person name="Pukall R."/>
            <person name="Spring S."/>
            <person name="Goker M."/>
            <person name="Sikorski J."/>
            <person name="Woyke T."/>
            <person name="Bristow J."/>
            <person name="Eisen J.A."/>
            <person name="Markowitz V."/>
            <person name="Hugenholtz P."/>
            <person name="Kyrpides N.C."/>
            <person name="Klenk H.P."/>
        </authorList>
    </citation>
    <scope>NUCLEOTIDE SEQUENCE [LARGE SCALE GENOMIC DNA]</scope>
    <source>
        <strain evidence="4">ATCC 33891 / DSM 2032 / 1pr3</strain>
    </source>
</reference>